<feature type="region of interest" description="Disordered" evidence="9">
    <location>
        <begin position="821"/>
        <end position="853"/>
    </location>
</feature>
<dbReference type="SMART" id="SM00382">
    <property type="entry name" value="AAA"/>
    <property type="match status" value="2"/>
</dbReference>
<evidence type="ECO:0000256" key="3">
    <source>
        <dbReference type="ARBA" id="ARBA00022475"/>
    </source>
</evidence>
<evidence type="ECO:0008006" key="15">
    <source>
        <dbReference type="Google" id="ProtNLM"/>
    </source>
</evidence>
<feature type="domain" description="ABC transmembrane type-1" evidence="12">
    <location>
        <begin position="270"/>
        <end position="552"/>
    </location>
</feature>
<comment type="subcellular location">
    <subcellularLocation>
        <location evidence="1">Cell membrane</location>
        <topology evidence="1">Multi-pass membrane protein</topology>
    </subcellularLocation>
</comment>
<keyword evidence="4 10" id="KW-0812">Transmembrane</keyword>
<evidence type="ECO:0000256" key="9">
    <source>
        <dbReference type="SAM" id="MobiDB-lite"/>
    </source>
</evidence>
<feature type="domain" description="ABC transmembrane type-1" evidence="12">
    <location>
        <begin position="871"/>
        <end position="1152"/>
    </location>
</feature>
<keyword evidence="14" id="KW-1185">Reference proteome</keyword>
<dbReference type="InterPro" id="IPR044726">
    <property type="entry name" value="ABCC_6TM_D2"/>
</dbReference>
<dbReference type="PANTHER" id="PTHR24223">
    <property type="entry name" value="ATP-BINDING CASSETTE SUB-FAMILY C"/>
    <property type="match status" value="1"/>
</dbReference>
<dbReference type="InterPro" id="IPR036640">
    <property type="entry name" value="ABC1_TM_sf"/>
</dbReference>
<sequence length="1427" mass="156623">MRLSSDTLFWPSEFQILDFTWNFQETILEVLPDSAFLVIGILLCLHYRRQLIYIRDGPLLLLKTGVALVLVGSQVASLALRCTPQPYRTNTTFAAAALGVLSACGLLILIIAEHRHAVRASAFIGLYLVLSIFIDAIEARSYFKRDLVSLGAISVASAVVRLSLLILDEVPKVNLIVDPIIRDASGKEATSGFWSRTFFFFMGPIFRLGFKRTINLQDLSAIGIEFSSKRLFTEISRNWKSTGLMGSHSLLRACLYTWKNPLFATLFPRLLLTGFNFSQPYLLQAVVNVVGSERDANDGSILSDKNILDPYLVVATLLVFVGSGLSRGVSSHMKYRLVIRVRGGLITLAMDKSQRLNVPDAQKNVPISLMSAEIAGIAEDLPQCIEILFSFFESGLGIYLLWRFIQRSGLVISFPLAFATVVSMVFGHFSAPAMRAWNLQIESRVSKTSQILSQLPAIKMLGLGPRIADYVQYLRDREIDASKTLRSINAGSIAAASFCDLITPTTVIAAALFWGGFGGKFTAEVVYPVLALVAHVQEPLAALFTSLPQAKTMLVNFHRIEEFLCQKEHEDPRITTGQLQDQSSLNSAALVDFHDATIAPRSSETAILNNVSVKIRPGSTTAVLGPTGSGKSTFIEGILGEADILAGQLFASNIAIAYCGQSVYLPNTTIQECIVGHCKYTESWFNTVVESCQLAEDLRQLPGGQNYVVGPGGMALSGGQRVRVSIARATFSLAQLVVLDDSLSSLDSSTAQALLRALVGENGVLRQSGAAVVISSNMIECVDFADQYVVLESEGKVSISTPQSDPDIRSRLEWLFSPENTATSNNTQSDGTAGIGRACAPTSTESSNQETNDKLRQQGGMSLYSFWLSFAGGMVFTMWLVLIILTGVADGSPKIVLRYWVGEAVYDKRYFIVYTALPFVAAGLCFVCLLIMFRVLGPRTARGLHAELTKTVFKASLGVLSAANTGSIMNMYSLDMNLVARMIPAYTHNTFYFTSTSLTQLGIVLTGAVYLLAVVPFLGLVLFYLQRFYLRTSRQLRHLDLEAQAPLVSSIQDTSRGLVYIRSFRWQAQNMERNFRLLDEAQKPVYLLYCAQIFLTLVLDLLAALLALLLVTFAVYLKHATSGNAVGVSFLSLIVISQCFNAVIVAWTHLETSIGALARLRGFARNTPKEQDGRTPLPADWPSAGKVEIDISAARYETGVDQSQRTPVLKDISLSVGPGKKIGIIGRSGSGKTSLLLTLLGFLQYDGSITIDGLEVRDAVRDELRSRIVTITQDNVVLEGTIRQNLLPFDTAFGDQPVGPMTEKQSIEAARKDAILREVLVRFRIWDSLEEAGELDAIVAKVEYSHGELQMLCIARAVVRRRLTGSRLVLVDEGTSTVDRWRDSLVRQTMKQYFSDCTIIVIAHRDETIADANTTITLSHGEVVRRR</sequence>
<dbReference type="Pfam" id="PF00664">
    <property type="entry name" value="ABC_membrane"/>
    <property type="match status" value="2"/>
</dbReference>
<dbReference type="Gene3D" id="3.40.50.300">
    <property type="entry name" value="P-loop containing nucleotide triphosphate hydrolases"/>
    <property type="match status" value="2"/>
</dbReference>
<protein>
    <recommendedName>
        <fullName evidence="15">ABC transporter domain-containing protein</fullName>
    </recommendedName>
</protein>
<dbReference type="SUPFAM" id="SSF90123">
    <property type="entry name" value="ABC transporter transmembrane region"/>
    <property type="match status" value="2"/>
</dbReference>
<evidence type="ECO:0000256" key="4">
    <source>
        <dbReference type="ARBA" id="ARBA00022692"/>
    </source>
</evidence>
<keyword evidence="7 10" id="KW-1133">Transmembrane helix</keyword>
<comment type="caution">
    <text evidence="13">The sequence shown here is derived from an EMBL/GenBank/DDBJ whole genome shotgun (WGS) entry which is preliminary data.</text>
</comment>
<dbReference type="SUPFAM" id="SSF52540">
    <property type="entry name" value="P-loop containing nucleoside triphosphate hydrolases"/>
    <property type="match status" value="2"/>
</dbReference>
<feature type="transmembrane region" description="Helical" evidence="10">
    <location>
        <begin position="92"/>
        <end position="112"/>
    </location>
</feature>
<dbReference type="GO" id="GO:0140359">
    <property type="term" value="F:ABC-type transporter activity"/>
    <property type="evidence" value="ECO:0007669"/>
    <property type="project" value="InterPro"/>
</dbReference>
<feature type="transmembrane region" description="Helical" evidence="10">
    <location>
        <begin position="59"/>
        <end position="80"/>
    </location>
</feature>
<evidence type="ECO:0000313" key="14">
    <source>
        <dbReference type="Proteomes" id="UP000243081"/>
    </source>
</evidence>
<evidence type="ECO:0000256" key="1">
    <source>
        <dbReference type="ARBA" id="ARBA00004651"/>
    </source>
</evidence>
<dbReference type="EMBL" id="LUKN01000515">
    <property type="protein sequence ID" value="OAR02774.1"/>
    <property type="molecule type" value="Genomic_DNA"/>
</dbReference>
<dbReference type="InterPro" id="IPR003593">
    <property type="entry name" value="AAA+_ATPase"/>
</dbReference>
<dbReference type="GO" id="GO:0016887">
    <property type="term" value="F:ATP hydrolysis activity"/>
    <property type="evidence" value="ECO:0007669"/>
    <property type="project" value="InterPro"/>
</dbReference>
<name>A0A179IMR9_CORDF</name>
<dbReference type="InterPro" id="IPR011527">
    <property type="entry name" value="ABC1_TM_dom"/>
</dbReference>
<evidence type="ECO:0000259" key="11">
    <source>
        <dbReference type="PROSITE" id="PS50893"/>
    </source>
</evidence>
<dbReference type="PROSITE" id="PS50929">
    <property type="entry name" value="ABC_TM1F"/>
    <property type="match status" value="2"/>
</dbReference>
<dbReference type="OrthoDB" id="5236590at2759"/>
<feature type="transmembrane region" description="Helical" evidence="10">
    <location>
        <begin position="124"/>
        <end position="143"/>
    </location>
</feature>
<evidence type="ECO:0000313" key="13">
    <source>
        <dbReference type="EMBL" id="OAR02774.1"/>
    </source>
</evidence>
<dbReference type="PANTHER" id="PTHR24223:SF399">
    <property type="entry name" value="ABC TRANSPORTER ATNG"/>
    <property type="match status" value="1"/>
</dbReference>
<feature type="transmembrane region" description="Helical" evidence="10">
    <location>
        <begin position="1001"/>
        <end position="1025"/>
    </location>
</feature>
<evidence type="ECO:0000256" key="7">
    <source>
        <dbReference type="ARBA" id="ARBA00022989"/>
    </source>
</evidence>
<keyword evidence="3" id="KW-1003">Cell membrane</keyword>
<dbReference type="GO" id="GO:0005886">
    <property type="term" value="C:plasma membrane"/>
    <property type="evidence" value="ECO:0007669"/>
    <property type="project" value="UniProtKB-SubCell"/>
</dbReference>
<feature type="domain" description="ABC transporter" evidence="11">
    <location>
        <begin position="591"/>
        <end position="818"/>
    </location>
</feature>
<reference evidence="13 14" key="1">
    <citation type="submission" date="2016-03" db="EMBL/GenBank/DDBJ databases">
        <title>Fine-scale spatial genetic structure of a fungal parasite of coffee scale insects.</title>
        <authorList>
            <person name="Jackson D."/>
            <person name="Zemenick K.A."/>
            <person name="Malloure B."/>
            <person name="Quandt C.A."/>
            <person name="James T.Y."/>
        </authorList>
    </citation>
    <scope>NUCLEOTIDE SEQUENCE [LARGE SCALE GENOMIC DNA]</scope>
    <source>
        <strain evidence="13 14">UM487</strain>
    </source>
</reference>
<feature type="transmembrane region" description="Helical" evidence="10">
    <location>
        <begin position="864"/>
        <end position="889"/>
    </location>
</feature>
<dbReference type="InterPro" id="IPR017871">
    <property type="entry name" value="ABC_transporter-like_CS"/>
</dbReference>
<keyword evidence="2" id="KW-0813">Transport</keyword>
<dbReference type="PROSITE" id="PS50893">
    <property type="entry name" value="ABC_TRANSPORTER_2"/>
    <property type="match status" value="2"/>
</dbReference>
<evidence type="ECO:0000259" key="12">
    <source>
        <dbReference type="PROSITE" id="PS50929"/>
    </source>
</evidence>
<organism evidence="13 14">
    <name type="scientific">Cordyceps confragosa</name>
    <name type="common">Lecanicillium lecanii</name>
    <dbReference type="NCBI Taxonomy" id="2714763"/>
    <lineage>
        <taxon>Eukaryota</taxon>
        <taxon>Fungi</taxon>
        <taxon>Dikarya</taxon>
        <taxon>Ascomycota</taxon>
        <taxon>Pezizomycotina</taxon>
        <taxon>Sordariomycetes</taxon>
        <taxon>Hypocreomycetidae</taxon>
        <taxon>Hypocreales</taxon>
        <taxon>Cordycipitaceae</taxon>
        <taxon>Akanthomyces</taxon>
    </lineage>
</organism>
<keyword evidence="6" id="KW-0067">ATP-binding</keyword>
<dbReference type="Proteomes" id="UP000243081">
    <property type="component" value="Unassembled WGS sequence"/>
</dbReference>
<feature type="transmembrane region" description="Helical" evidence="10">
    <location>
        <begin position="909"/>
        <end position="931"/>
    </location>
</feature>
<dbReference type="InterPro" id="IPR050173">
    <property type="entry name" value="ABC_transporter_C-like"/>
</dbReference>
<feature type="transmembrane region" description="Helical" evidence="10">
    <location>
        <begin position="411"/>
        <end position="431"/>
    </location>
</feature>
<feature type="transmembrane region" description="Helical" evidence="10">
    <location>
        <begin position="1086"/>
        <end position="1116"/>
    </location>
</feature>
<evidence type="ECO:0000256" key="2">
    <source>
        <dbReference type="ARBA" id="ARBA00022448"/>
    </source>
</evidence>
<evidence type="ECO:0000256" key="6">
    <source>
        <dbReference type="ARBA" id="ARBA00022840"/>
    </source>
</evidence>
<feature type="transmembrane region" description="Helical" evidence="10">
    <location>
        <begin position="1128"/>
        <end position="1150"/>
    </location>
</feature>
<evidence type="ECO:0000256" key="5">
    <source>
        <dbReference type="ARBA" id="ARBA00022741"/>
    </source>
</evidence>
<gene>
    <name evidence="13" type="ORF">LLEC1_02915</name>
</gene>
<feature type="transmembrane region" description="Helical" evidence="10">
    <location>
        <begin position="27"/>
        <end position="47"/>
    </location>
</feature>
<dbReference type="GO" id="GO:0005524">
    <property type="term" value="F:ATP binding"/>
    <property type="evidence" value="ECO:0007669"/>
    <property type="project" value="UniProtKB-KW"/>
</dbReference>
<dbReference type="Gene3D" id="1.20.1560.10">
    <property type="entry name" value="ABC transporter type 1, transmembrane domain"/>
    <property type="match status" value="2"/>
</dbReference>
<dbReference type="Pfam" id="PF00005">
    <property type="entry name" value="ABC_tran"/>
    <property type="match status" value="2"/>
</dbReference>
<accession>A0A179IMR9</accession>
<proteinExistence type="predicted"/>
<dbReference type="CDD" id="cd18580">
    <property type="entry name" value="ABC_6TM_ABCC_D2"/>
    <property type="match status" value="1"/>
</dbReference>
<feature type="compositionally biased region" description="Polar residues" evidence="9">
    <location>
        <begin position="821"/>
        <end position="831"/>
    </location>
</feature>
<evidence type="ECO:0000256" key="8">
    <source>
        <dbReference type="ARBA" id="ARBA00023136"/>
    </source>
</evidence>
<dbReference type="InterPro" id="IPR003439">
    <property type="entry name" value="ABC_transporter-like_ATP-bd"/>
</dbReference>
<dbReference type="PROSITE" id="PS00211">
    <property type="entry name" value="ABC_TRANSPORTER_1"/>
    <property type="match status" value="2"/>
</dbReference>
<feature type="compositionally biased region" description="Polar residues" evidence="9">
    <location>
        <begin position="841"/>
        <end position="850"/>
    </location>
</feature>
<keyword evidence="8 10" id="KW-0472">Membrane</keyword>
<feature type="transmembrane region" description="Helical" evidence="10">
    <location>
        <begin position="952"/>
        <end position="972"/>
    </location>
</feature>
<dbReference type="InterPro" id="IPR027417">
    <property type="entry name" value="P-loop_NTPase"/>
</dbReference>
<feature type="domain" description="ABC transporter" evidence="11">
    <location>
        <begin position="1194"/>
        <end position="1427"/>
    </location>
</feature>
<evidence type="ECO:0000256" key="10">
    <source>
        <dbReference type="SAM" id="Phobius"/>
    </source>
</evidence>
<keyword evidence="5" id="KW-0547">Nucleotide-binding</keyword>